<feature type="signal peptide" evidence="1">
    <location>
        <begin position="1"/>
        <end position="32"/>
    </location>
</feature>
<accession>A0ABW2J817</accession>
<keyword evidence="4" id="KW-1185">Reference proteome</keyword>
<proteinExistence type="predicted"/>
<dbReference type="Proteomes" id="UP001596379">
    <property type="component" value="Unassembled WGS sequence"/>
</dbReference>
<name>A0ABW2J817_9BURK</name>
<dbReference type="Pfam" id="PF12697">
    <property type="entry name" value="Abhydrolase_6"/>
    <property type="match status" value="1"/>
</dbReference>
<feature type="domain" description="AB hydrolase-1" evidence="2">
    <location>
        <begin position="40"/>
        <end position="259"/>
    </location>
</feature>
<evidence type="ECO:0000313" key="3">
    <source>
        <dbReference type="EMBL" id="MFC7299526.1"/>
    </source>
</evidence>
<keyword evidence="1" id="KW-0732">Signal</keyword>
<dbReference type="PANTHER" id="PTHR37017">
    <property type="entry name" value="AB HYDROLASE-1 DOMAIN-CONTAINING PROTEIN-RELATED"/>
    <property type="match status" value="1"/>
</dbReference>
<sequence length="274" mass="28288">MNNIYRNLLKSTFTIALAASGVALPAASFAGAASSPKPTIVLVHGAFAESSSWDGVSAKLIADGYKVVGAANPLRSVKSDAAYISGIVKNIPGPVILVGHSYGGSVISTAANGNQNVKGLVYVAAFAPDTGETAIGLSSKYPGSTLGSALAQPVTLDDGGKDLYIDQSKFRDQFAADVPAGKAKLMAAAQRPITEAAIVEASGEPAWKNIPSWFVYGKADKNIPEATLDFMAKRANSQKTVAIKGASHVVMTSHPVEVSQLIETAAKDAIKNTK</sequence>
<protein>
    <submittedName>
        <fullName evidence="3">Alpha/beta fold hydrolase</fullName>
    </submittedName>
</protein>
<evidence type="ECO:0000259" key="2">
    <source>
        <dbReference type="Pfam" id="PF12697"/>
    </source>
</evidence>
<dbReference type="RefSeq" id="WP_382235615.1">
    <property type="nucleotide sequence ID" value="NZ_JBHTCC010000003.1"/>
</dbReference>
<evidence type="ECO:0000313" key="4">
    <source>
        <dbReference type="Proteomes" id="UP001596379"/>
    </source>
</evidence>
<dbReference type="PANTHER" id="PTHR37017:SF11">
    <property type="entry name" value="ESTERASE_LIPASE_THIOESTERASE DOMAIN-CONTAINING PROTEIN"/>
    <property type="match status" value="1"/>
</dbReference>
<dbReference type="InterPro" id="IPR000073">
    <property type="entry name" value="AB_hydrolase_1"/>
</dbReference>
<feature type="chain" id="PRO_5046557752" evidence="1">
    <location>
        <begin position="33"/>
        <end position="274"/>
    </location>
</feature>
<keyword evidence="3" id="KW-0378">Hydrolase</keyword>
<dbReference type="EMBL" id="JBHTCC010000003">
    <property type="protein sequence ID" value="MFC7299526.1"/>
    <property type="molecule type" value="Genomic_DNA"/>
</dbReference>
<dbReference type="GO" id="GO:0016787">
    <property type="term" value="F:hydrolase activity"/>
    <property type="evidence" value="ECO:0007669"/>
    <property type="project" value="UniProtKB-KW"/>
</dbReference>
<dbReference type="InterPro" id="IPR052897">
    <property type="entry name" value="Sec-Metab_Biosynth_Hydrolase"/>
</dbReference>
<dbReference type="Gene3D" id="3.40.50.1820">
    <property type="entry name" value="alpha/beta hydrolase"/>
    <property type="match status" value="1"/>
</dbReference>
<evidence type="ECO:0000256" key="1">
    <source>
        <dbReference type="SAM" id="SignalP"/>
    </source>
</evidence>
<organism evidence="3 4">
    <name type="scientific">Herminiimonas aquatilis</name>
    <dbReference type="NCBI Taxonomy" id="345342"/>
    <lineage>
        <taxon>Bacteria</taxon>
        <taxon>Pseudomonadati</taxon>
        <taxon>Pseudomonadota</taxon>
        <taxon>Betaproteobacteria</taxon>
        <taxon>Burkholderiales</taxon>
        <taxon>Oxalobacteraceae</taxon>
        <taxon>Herminiimonas</taxon>
    </lineage>
</organism>
<comment type="caution">
    <text evidence="3">The sequence shown here is derived from an EMBL/GenBank/DDBJ whole genome shotgun (WGS) entry which is preliminary data.</text>
</comment>
<reference evidence="4" key="1">
    <citation type="journal article" date="2019" name="Int. J. Syst. Evol. Microbiol.">
        <title>The Global Catalogue of Microorganisms (GCM) 10K type strain sequencing project: providing services to taxonomists for standard genome sequencing and annotation.</title>
        <authorList>
            <consortium name="The Broad Institute Genomics Platform"/>
            <consortium name="The Broad Institute Genome Sequencing Center for Infectious Disease"/>
            <person name="Wu L."/>
            <person name="Ma J."/>
        </authorList>
    </citation>
    <scope>NUCLEOTIDE SEQUENCE [LARGE SCALE GENOMIC DNA]</scope>
    <source>
        <strain evidence="4">CCUG 36956</strain>
    </source>
</reference>
<gene>
    <name evidence="3" type="ORF">ACFQO0_13860</name>
</gene>
<dbReference type="SUPFAM" id="SSF53474">
    <property type="entry name" value="alpha/beta-Hydrolases"/>
    <property type="match status" value="1"/>
</dbReference>
<dbReference type="InterPro" id="IPR029058">
    <property type="entry name" value="AB_hydrolase_fold"/>
</dbReference>